<comment type="similarity">
    <text evidence="2">Belongs to the filamin family.</text>
</comment>
<dbReference type="FunFam" id="2.60.40.10:FF:000096">
    <property type="entry name" value="filamin-C isoform X2"/>
    <property type="match status" value="1"/>
</dbReference>
<protein>
    <recommendedName>
        <fullName evidence="9">Calponin-homology (CH) domain-containing protein</fullName>
    </recommendedName>
</protein>
<evidence type="ECO:0000256" key="5">
    <source>
        <dbReference type="ARBA" id="ARBA00023203"/>
    </source>
</evidence>
<feature type="repeat" description="Filamin" evidence="7">
    <location>
        <begin position="605"/>
        <end position="696"/>
    </location>
</feature>
<feature type="repeat" description="Filamin" evidence="7">
    <location>
        <begin position="1771"/>
        <end position="1863"/>
    </location>
</feature>
<comment type="caution">
    <text evidence="10">The sequence shown here is derived from an EMBL/GenBank/DDBJ whole genome shotgun (WGS) entry which is preliminary data.</text>
</comment>
<evidence type="ECO:0000256" key="8">
    <source>
        <dbReference type="SAM" id="MobiDB-lite"/>
    </source>
</evidence>
<dbReference type="SUPFAM" id="SSF81296">
    <property type="entry name" value="E set domains"/>
    <property type="match status" value="22"/>
</dbReference>
<dbReference type="PROSITE" id="PS00019">
    <property type="entry name" value="ACTININ_1"/>
    <property type="match status" value="1"/>
</dbReference>
<dbReference type="InterPro" id="IPR044801">
    <property type="entry name" value="Filamin"/>
</dbReference>
<dbReference type="SMART" id="SM00033">
    <property type="entry name" value="CH"/>
    <property type="match status" value="2"/>
</dbReference>
<keyword evidence="11" id="KW-1185">Reference proteome</keyword>
<dbReference type="PROSITE" id="PS00020">
    <property type="entry name" value="ACTININ_2"/>
    <property type="match status" value="1"/>
</dbReference>
<feature type="repeat" description="Filamin" evidence="7">
    <location>
        <begin position="1193"/>
        <end position="1285"/>
    </location>
</feature>
<evidence type="ECO:0000259" key="9">
    <source>
        <dbReference type="PROSITE" id="PS50021"/>
    </source>
</evidence>
<feature type="repeat" description="Filamin" evidence="7">
    <location>
        <begin position="509"/>
        <end position="605"/>
    </location>
</feature>
<feature type="repeat" description="Filamin" evidence="7">
    <location>
        <begin position="1681"/>
        <end position="1773"/>
    </location>
</feature>
<feature type="domain" description="Calponin-homology (CH)" evidence="9">
    <location>
        <begin position="71"/>
        <end position="177"/>
    </location>
</feature>
<evidence type="ECO:0000313" key="10">
    <source>
        <dbReference type="EMBL" id="KAI9561755.1"/>
    </source>
</evidence>
<dbReference type="CDD" id="cd21311">
    <property type="entry name" value="CH_dFLNA-like_rpt1"/>
    <property type="match status" value="1"/>
</dbReference>
<dbReference type="GO" id="GO:0051015">
    <property type="term" value="F:actin filament binding"/>
    <property type="evidence" value="ECO:0007669"/>
    <property type="project" value="InterPro"/>
</dbReference>
<reference evidence="10 11" key="1">
    <citation type="submission" date="2022-05" db="EMBL/GenBank/DDBJ databases">
        <title>A multi-omics perspective on studying reproductive biology in Daphnia sinensis.</title>
        <authorList>
            <person name="Jia J."/>
        </authorList>
    </citation>
    <scope>NUCLEOTIDE SEQUENCE [LARGE SCALE GENOMIC DNA]</scope>
    <source>
        <strain evidence="10 11">WSL</strain>
    </source>
</reference>
<proteinExistence type="inferred from homology"/>
<dbReference type="PANTHER" id="PTHR38537:SF8">
    <property type="entry name" value="FILAMIN-A"/>
    <property type="match status" value="1"/>
</dbReference>
<dbReference type="GO" id="GO:0030036">
    <property type="term" value="P:actin cytoskeleton organization"/>
    <property type="evidence" value="ECO:0007669"/>
    <property type="project" value="InterPro"/>
</dbReference>
<dbReference type="GO" id="GO:0005856">
    <property type="term" value="C:cytoskeleton"/>
    <property type="evidence" value="ECO:0007669"/>
    <property type="project" value="UniProtKB-SubCell"/>
</dbReference>
<evidence type="ECO:0000256" key="6">
    <source>
        <dbReference type="ARBA" id="ARBA00023212"/>
    </source>
</evidence>
<feature type="repeat" description="Filamin" evidence="7">
    <location>
        <begin position="310"/>
        <end position="408"/>
    </location>
</feature>
<feature type="repeat" description="Filamin" evidence="7">
    <location>
        <begin position="1089"/>
        <end position="1192"/>
    </location>
</feature>
<feature type="repeat" description="Filamin" evidence="7">
    <location>
        <begin position="699"/>
        <end position="797"/>
    </location>
</feature>
<evidence type="ECO:0000256" key="3">
    <source>
        <dbReference type="ARBA" id="ARBA00022490"/>
    </source>
</evidence>
<dbReference type="FunFam" id="2.60.40.10:FF:000001">
    <property type="entry name" value="Filamin-C isoform b"/>
    <property type="match status" value="5"/>
</dbReference>
<evidence type="ECO:0000256" key="4">
    <source>
        <dbReference type="ARBA" id="ARBA00022737"/>
    </source>
</evidence>
<evidence type="ECO:0000256" key="2">
    <source>
        <dbReference type="ARBA" id="ARBA00009238"/>
    </source>
</evidence>
<feature type="repeat" description="Filamin" evidence="7">
    <location>
        <begin position="1866"/>
        <end position="1958"/>
    </location>
</feature>
<feature type="repeat" description="Filamin" evidence="7">
    <location>
        <begin position="2153"/>
        <end position="2246"/>
    </location>
</feature>
<dbReference type="SUPFAM" id="SSF47576">
    <property type="entry name" value="Calponin-homology domain, CH-domain"/>
    <property type="match status" value="1"/>
</dbReference>
<dbReference type="InterPro" id="IPR017868">
    <property type="entry name" value="Filamin/ABP280_repeat-like"/>
</dbReference>
<feature type="compositionally biased region" description="Low complexity" evidence="8">
    <location>
        <begin position="30"/>
        <end position="45"/>
    </location>
</feature>
<dbReference type="FunFam" id="1.10.418.10:FF:000006">
    <property type="entry name" value="Filamin-B isoform A"/>
    <property type="match status" value="1"/>
</dbReference>
<gene>
    <name evidence="10" type="ORF">GHT06_012716</name>
</gene>
<dbReference type="PANTHER" id="PTHR38537">
    <property type="entry name" value="JITTERBUG, ISOFORM N"/>
    <property type="match status" value="1"/>
</dbReference>
<feature type="repeat" description="Filamin" evidence="7">
    <location>
        <begin position="1385"/>
        <end position="1481"/>
    </location>
</feature>
<dbReference type="CDD" id="cd21315">
    <property type="entry name" value="CH_dFLNA-like_rpt2"/>
    <property type="match status" value="1"/>
</dbReference>
<keyword evidence="3" id="KW-0963">Cytoplasm</keyword>
<accession>A0AAD5LGT7</accession>
<dbReference type="SMART" id="SM00557">
    <property type="entry name" value="IG_FLMN"/>
    <property type="match status" value="22"/>
</dbReference>
<dbReference type="Gene3D" id="2.60.40.10">
    <property type="entry name" value="Immunoglobulins"/>
    <property type="match status" value="22"/>
</dbReference>
<dbReference type="InterPro" id="IPR013783">
    <property type="entry name" value="Ig-like_fold"/>
</dbReference>
<dbReference type="Gene3D" id="1.10.418.10">
    <property type="entry name" value="Calponin-like domain"/>
    <property type="match status" value="2"/>
</dbReference>
<keyword evidence="5" id="KW-0009">Actin-binding</keyword>
<sequence length="2468" mass="264775">MSQQGGDVSLARDSQAEQVVSSVISQLQQQHQQQQQLQHQEGQQQNSNSAEDDQVMVATERDLAEDAQWKRIQQNTFTRWANEHLKTVDKFIGSLETDLSDGLKLIALVEVLSGKKLPKHTKKPTFRSQKLENVSVALKFLEHDEGIRIVNIDSSDIVDCKLKLILGLIWTLILHYSIRCPCGKAMMAVEMVKDLRPNNGTNKNQLMGWIQSKIPDMPITNFTNDWNDGRAIGALVDGVAPGLCPDWSDWDPKDALQNATEAMGLADDWLKIPQLVKPEEMVNPNVDELSMMTYLSQYPNAKLQPNAPLRPKANPNRVRAYGPGVEPTGPVVGAPANFTVETFSAGKGNVEVLVEDPRGQKIPAEVKFNNDRNLSYACSYKPLMEGVYRVIVKYNGLDIPKSPFEVKVEGHAGDASKVTASGPGLEPEGVIVNRPTYFDIFTKDAGKGVPEVIVLDAAGQRNTVPVKLRQISPEVWRCEYVASSVGVHSINVFFAGQPIPKSPFGVRVSPVSDARKVRASGRGIQPNGVRVRDVADFRVHTEGAGEGQLDIRVIGPGGSNEPVKLRKIDEHTTEAVYHPVKEGRHVVMVSYGGQEIPKSPFEVNVGPYKETDIVVYGPGLYGGVVDHPALFTVETNGNNGALGFSIEGPSQAKIECHDNGDGSADVRYYPVAPGEYAVHILCDNEDIPKSPYMANILPKSNYYPDKVECFGPGLEKTGVLTGKLAPFTVDTRKSGDTSVPVNVSVMDADYHPVPVNKVEKAKGLYECNYVPERGVKHTVQVNQGGVAVKNSPFRVYVSAPTDSSKVQVFGPGVEKGVKSNTPTHFNVDARDAGPGDLNVNITNDKGQPVPVQVDDNGDGTYSVAYTPSAPGPLKVNVLYAGKLIPRSPIAVQVQPHVDVSKVKIDGLEPIAPVNSPQQFRVIDLAADGYLADVAVAITSPSGGRVKSRITPIRDSLPGYWIEYTPSELGDHLVDILYGGELLLNRGGLPYRVRCVLPPAAAADIVRAYGPGLSGGMAGRAAEFVVDTRGAGPGGLGVTVEGPSEAAIQCRDNGDGTCSVAYLPCTSGDYHVNISFNNQLINGSPFIASVIDNPVSKVRTYGSGIQRDNAVFLDSPTEFTVDSRAVPKKPGDGPGKVTCLVHNPSGSFSEPVITSQPDGQSRVAYTPFEEGPHKIDVMYDGVPVPGSPFTVNARRGCDPSKVKAFGPGLERGVVNEPNIFTIETKGAGSGGLGLAIEGPSEAKMTCRDNRDGSCTVEYVPTEAGDYDISIKFADQFIPGSPFKVPVDRYVDANSVRAYGPGLEPNNCRANIPQRFKIDATKSGKAPLAVDIRSDRGPLAQKPEIIDHGDGTYDVTYMPPPENSTCKVRVTYGGKDIPKSPFEMKVRPTVEPKNVKVTGPGVSSKGIPASIPADFVVDTTEAGYGDLQVQVLGPDGYPRKVKVSDNGDGTFKATYTPDDLGQYKVNVKYGGKEVPHAPFNVQAHPTGRAESCKITEGIQQTLSIGEEYCISVNAKNAGNGAVTCRIRGTSGSDMDIDIDDNGDGTFSVYYTVKDAGEYTLSIKFGGNPVPDGVYNFTDATTVPFFNTHAILFVAHSGDEPVKKSPSNSQYRPVELHNIPLPTTGGQVTGEVKMPSGKVDKALIKDNRDGTVSIQYEPREEGLHELHIHYNSEHVQGSPFKFYVDSLQSGLVTAYGSGLTHGVCGEACNFTISTKNAGSGGLSLAVEGPSKADIGCTDNKDGTVSVSYLPLAPGEYKVSVKYADKHIAGSPFAAKITGEGRKRNQISVGSNSEVPLPAAGRVADAELRALNASIQAPSGLEEPCFLKMLPNGNLGISFTPREVGDHYVSVKKLGKQIQGSPFKIKVGEREVGDAKKVSVSGKALMEGKTHTDNTFNVDTRKAGYGGLSLSIEGPSKAEIKCKDNENGTLDISYRPTEPGYYIMNLKFADHHVEGSPFTMKVTGEGSNTQTERIKRERTAVPQTEVGSKCRLAFKIPGVSTMDLSACVTSPSGVTEGADIGETEDGSYGVSFVPTMLGVHTVSVKYNDVHIPGSPFQFTVGPLRDGGSHRVHAGGPGLERGEQGQPCEFNVWTREAGAGSLAISVEGPSKAQIDFKDRKDGSCYVVYNVSEPGEYRVGVKFNDKHIPDSPFRVYISPEQGDAHKIEIGQFPDSGCAPNKPQAFIVRKNGAKGEFDAKVVSPSGSEDDCFISAIDTDIYSVRFLPRDNGVHYVHVKFNGVHIPGSPFPLKVGKEDADPAAVHAAGPGLIKSQTGHKTDFIVNTCSAGCGTLAVTIDGPSKASMDCTDVEEGYKVRYTPLVPGDYFIAVKYNGFHIVGSPFRVPCTGELLASKGVTETSSVMVETVTKVSKKAAQAALPVFKSDASKVTSKGMGLKKAYMNKQNTFSISASDAGANLLFVAVYGPKGPCEEVFVKHLGHNSYQVTYAVRDRGDYVIIVKWGEDHIPGSPFKVEV</sequence>
<feature type="repeat" description="Filamin" evidence="7">
    <location>
        <begin position="997"/>
        <end position="1089"/>
    </location>
</feature>
<dbReference type="PROSITE" id="PS50194">
    <property type="entry name" value="FILAMIN_REPEAT"/>
    <property type="match status" value="22"/>
</dbReference>
<feature type="repeat" description="Filamin" evidence="7">
    <location>
        <begin position="1494"/>
        <end position="1576"/>
    </location>
</feature>
<comment type="subcellular location">
    <subcellularLocation>
        <location evidence="1">Cytoplasm</location>
        <location evidence="1">Cytoskeleton</location>
    </subcellularLocation>
</comment>
<dbReference type="InterPro" id="IPR014756">
    <property type="entry name" value="Ig_E-set"/>
</dbReference>
<dbReference type="FunFam" id="2.60.40.10:FF:000007">
    <property type="entry name" value="Filamin-B isoform C"/>
    <property type="match status" value="2"/>
</dbReference>
<evidence type="ECO:0000256" key="7">
    <source>
        <dbReference type="PROSITE-ProRule" id="PRU00087"/>
    </source>
</evidence>
<dbReference type="FunFam" id="1.10.418.10:FF:000008">
    <property type="entry name" value="Filamin-B isoform C"/>
    <property type="match status" value="1"/>
</dbReference>
<dbReference type="InterPro" id="IPR001589">
    <property type="entry name" value="Actinin_actin-bd_CS"/>
</dbReference>
<feature type="repeat" description="Filamin" evidence="7">
    <location>
        <begin position="1286"/>
        <end position="1384"/>
    </location>
</feature>
<dbReference type="InterPro" id="IPR001715">
    <property type="entry name" value="CH_dom"/>
</dbReference>
<feature type="repeat" description="Filamin" evidence="7">
    <location>
        <begin position="2248"/>
        <end position="2339"/>
    </location>
</feature>
<feature type="repeat" description="Filamin" evidence="7">
    <location>
        <begin position="2059"/>
        <end position="2151"/>
    </location>
</feature>
<dbReference type="Proteomes" id="UP000820818">
    <property type="component" value="Linkage Group LG3"/>
</dbReference>
<dbReference type="FunFam" id="2.60.40.10:FF:000140">
    <property type="entry name" value="FiLamiN (Actin binding protein) homolog"/>
    <property type="match status" value="3"/>
</dbReference>
<keyword evidence="6" id="KW-0206">Cytoskeleton</keyword>
<feature type="domain" description="Calponin-homology (CH)" evidence="9">
    <location>
        <begin position="200"/>
        <end position="303"/>
    </location>
</feature>
<keyword evidence="4" id="KW-0677">Repeat</keyword>
<dbReference type="PROSITE" id="PS50021">
    <property type="entry name" value="CH"/>
    <property type="match status" value="2"/>
</dbReference>
<evidence type="ECO:0000313" key="11">
    <source>
        <dbReference type="Proteomes" id="UP000820818"/>
    </source>
</evidence>
<feature type="region of interest" description="Disordered" evidence="8">
    <location>
        <begin position="30"/>
        <end position="53"/>
    </location>
</feature>
<dbReference type="EMBL" id="WJBH02000003">
    <property type="protein sequence ID" value="KAI9561755.1"/>
    <property type="molecule type" value="Genomic_DNA"/>
</dbReference>
<dbReference type="InterPro" id="IPR036872">
    <property type="entry name" value="CH_dom_sf"/>
</dbReference>
<feature type="repeat" description="Filamin" evidence="7">
    <location>
        <begin position="798"/>
        <end position="893"/>
    </location>
</feature>
<dbReference type="FunFam" id="2.60.40.10:FF:000092">
    <property type="entry name" value="Filamin-B isoform B"/>
    <property type="match status" value="1"/>
</dbReference>
<dbReference type="Pfam" id="PF00307">
    <property type="entry name" value="CH"/>
    <property type="match status" value="2"/>
</dbReference>
<feature type="repeat" description="Filamin" evidence="7">
    <location>
        <begin position="1962"/>
        <end position="2056"/>
    </location>
</feature>
<evidence type="ECO:0000256" key="1">
    <source>
        <dbReference type="ARBA" id="ARBA00004245"/>
    </source>
</evidence>
<feature type="repeat" description="Filamin" evidence="7">
    <location>
        <begin position="1623"/>
        <end position="1681"/>
    </location>
</feature>
<organism evidence="10 11">
    <name type="scientific">Daphnia sinensis</name>
    <dbReference type="NCBI Taxonomy" id="1820382"/>
    <lineage>
        <taxon>Eukaryota</taxon>
        <taxon>Metazoa</taxon>
        <taxon>Ecdysozoa</taxon>
        <taxon>Arthropoda</taxon>
        <taxon>Crustacea</taxon>
        <taxon>Branchiopoda</taxon>
        <taxon>Diplostraca</taxon>
        <taxon>Cladocera</taxon>
        <taxon>Anomopoda</taxon>
        <taxon>Daphniidae</taxon>
        <taxon>Daphnia</taxon>
        <taxon>Daphnia similis group</taxon>
    </lineage>
</organism>
<dbReference type="Pfam" id="PF00630">
    <property type="entry name" value="Filamin"/>
    <property type="match status" value="22"/>
</dbReference>
<feature type="repeat" description="Filamin" evidence="7">
    <location>
        <begin position="410"/>
        <end position="508"/>
    </location>
</feature>
<feature type="repeat" description="Filamin" evidence="7">
    <location>
        <begin position="894"/>
        <end position="994"/>
    </location>
</feature>
<feature type="repeat" description="Filamin" evidence="7">
    <location>
        <begin position="2374"/>
        <end position="2468"/>
    </location>
</feature>
<dbReference type="InterPro" id="IPR001298">
    <property type="entry name" value="Filamin/ABP280_rpt"/>
</dbReference>
<name>A0AAD5LGT7_9CRUS</name>